<dbReference type="Proteomes" id="UP000199423">
    <property type="component" value="Unassembled WGS sequence"/>
</dbReference>
<keyword evidence="7 9" id="KW-0472">Membrane</keyword>
<reference evidence="13" key="1">
    <citation type="submission" date="2016-10" db="EMBL/GenBank/DDBJ databases">
        <authorList>
            <person name="Varghese N."/>
            <person name="Submissions S."/>
        </authorList>
    </citation>
    <scope>NUCLEOTIDE SEQUENCE [LARGE SCALE GENOMIC DNA]</scope>
    <source>
        <strain evidence="13">DSM 1565</strain>
    </source>
</reference>
<dbReference type="GO" id="GO:0005524">
    <property type="term" value="F:ATP binding"/>
    <property type="evidence" value="ECO:0007669"/>
    <property type="project" value="UniProtKB-KW"/>
</dbReference>
<evidence type="ECO:0000256" key="1">
    <source>
        <dbReference type="ARBA" id="ARBA00004651"/>
    </source>
</evidence>
<dbReference type="STRING" id="51670.SAMN04488557_2596"/>
<dbReference type="GO" id="GO:0015421">
    <property type="term" value="F:ABC-type oligopeptide transporter activity"/>
    <property type="evidence" value="ECO:0007669"/>
    <property type="project" value="TreeGrafter"/>
</dbReference>
<dbReference type="GO" id="GO:0005886">
    <property type="term" value="C:plasma membrane"/>
    <property type="evidence" value="ECO:0007669"/>
    <property type="project" value="UniProtKB-SubCell"/>
</dbReference>
<evidence type="ECO:0000256" key="3">
    <source>
        <dbReference type="ARBA" id="ARBA00022692"/>
    </source>
</evidence>
<evidence type="ECO:0000256" key="9">
    <source>
        <dbReference type="SAM" id="Phobius"/>
    </source>
</evidence>
<dbReference type="AlphaFoldDB" id="A0A1I7NLH1"/>
<dbReference type="PROSITE" id="PS00211">
    <property type="entry name" value="ABC_TRANSPORTER_1"/>
    <property type="match status" value="1"/>
</dbReference>
<dbReference type="EMBL" id="FPCH01000002">
    <property type="protein sequence ID" value="SFV35505.1"/>
    <property type="molecule type" value="Genomic_DNA"/>
</dbReference>
<dbReference type="GO" id="GO:0016887">
    <property type="term" value="F:ATP hydrolysis activity"/>
    <property type="evidence" value="ECO:0007669"/>
    <property type="project" value="InterPro"/>
</dbReference>
<dbReference type="PANTHER" id="PTHR43394">
    <property type="entry name" value="ATP-DEPENDENT PERMEASE MDL1, MITOCHONDRIAL"/>
    <property type="match status" value="1"/>
</dbReference>
<comment type="function">
    <text evidence="8">Part of an ABC transporter complex. Transmembrane domains (TMD) form a pore in the inner membrane and the ATP-binding domain (NBD) is responsible for energy generation.</text>
</comment>
<protein>
    <submittedName>
        <fullName evidence="12">ATP-binding cassette, subfamily B, MsbA</fullName>
    </submittedName>
</protein>
<feature type="transmembrane region" description="Helical" evidence="9">
    <location>
        <begin position="166"/>
        <end position="198"/>
    </location>
</feature>
<keyword evidence="4" id="KW-0547">Nucleotide-binding</keyword>
<accession>A0A1I7NLH1</accession>
<keyword evidence="13" id="KW-1185">Reference proteome</keyword>
<evidence type="ECO:0000259" key="11">
    <source>
        <dbReference type="PROSITE" id="PS50929"/>
    </source>
</evidence>
<dbReference type="PANTHER" id="PTHR43394:SF1">
    <property type="entry name" value="ATP-BINDING CASSETTE SUB-FAMILY B MEMBER 10, MITOCHONDRIAL"/>
    <property type="match status" value="1"/>
</dbReference>
<dbReference type="InterPro" id="IPR027417">
    <property type="entry name" value="P-loop_NTPase"/>
</dbReference>
<evidence type="ECO:0000256" key="7">
    <source>
        <dbReference type="ARBA" id="ARBA00023136"/>
    </source>
</evidence>
<keyword evidence="3 9" id="KW-0812">Transmembrane</keyword>
<dbReference type="InterPro" id="IPR003593">
    <property type="entry name" value="AAA+_ATPase"/>
</dbReference>
<name>A0A1I7NLH1_9HYPH</name>
<dbReference type="RefSeq" id="WP_092868049.1">
    <property type="nucleotide sequence ID" value="NZ_FPCH01000002.1"/>
</dbReference>
<dbReference type="InterPro" id="IPR011527">
    <property type="entry name" value="ABC1_TM_dom"/>
</dbReference>
<evidence type="ECO:0000256" key="4">
    <source>
        <dbReference type="ARBA" id="ARBA00022741"/>
    </source>
</evidence>
<evidence type="ECO:0000256" key="2">
    <source>
        <dbReference type="ARBA" id="ARBA00005417"/>
    </source>
</evidence>
<comment type="similarity">
    <text evidence="2">Belongs to the ABC transporter superfamily.</text>
</comment>
<sequence>MTGNLLKPEKKARPRLRLDAASRALLRRFVVDWVWPRRWELGWTLFLTACLAAVTGGYPAVIKKSFDMLMGNQQGALPFVLTAIVGITIARATLLFAQAIATNRFILRLTSDMQKLAFRHLISADFARLSRETPGRLMSRLTNDIGFVQGAMMAALNSIFRDTFSVIALVIAMLYLDWAMTLVVLSVYPLAALPVAAISQRLRRVAKQTQSGLGDMTSLLAEKLAGARLIKSFQLENYAADRLDNSFEQIYGLKMKSVRTRARMDPILEVLGGIAIAGVVGFAYLRISTGISTVGDFMGFITALLMAAQPIRALGNLAGRLQEGLAAAESFYGLIDEMPTIGDKPDAKRLSVSKGQISFRGVGFAYDAASEERAVHDVTLDVPGGSTVALVGRSGAGKSTIINLVPRLFDVTEGQILIDGQDVRDVTLSSLRDQIAIVSQDITLFDDTIEANIALGRLGASSEDIIEAAKAAAAHDFIMGLPQGYQTMIGDRGSRLSGGQRQRVALARAILKDAPILLLDEATSALDNESEQLVQEALAKFTRTRTTLVIAHRLSTIQNADMICVMDGGRIVELGKHFELIDRNGPYARLNRSAHGPQTMIVN</sequence>
<dbReference type="PROSITE" id="PS50893">
    <property type="entry name" value="ABC_TRANSPORTER_2"/>
    <property type="match status" value="1"/>
</dbReference>
<dbReference type="CDD" id="cd18552">
    <property type="entry name" value="ABC_6TM_MsbA_like"/>
    <property type="match status" value="1"/>
</dbReference>
<dbReference type="SUPFAM" id="SSF90123">
    <property type="entry name" value="ABC transporter transmembrane region"/>
    <property type="match status" value="1"/>
</dbReference>
<dbReference type="Gene3D" id="3.40.50.300">
    <property type="entry name" value="P-loop containing nucleotide triphosphate hydrolases"/>
    <property type="match status" value="1"/>
</dbReference>
<dbReference type="PROSITE" id="PS50929">
    <property type="entry name" value="ABC_TM1F"/>
    <property type="match status" value="1"/>
</dbReference>
<comment type="subcellular location">
    <subcellularLocation>
        <location evidence="1">Cell membrane</location>
        <topology evidence="1">Multi-pass membrane protein</topology>
    </subcellularLocation>
</comment>
<feature type="domain" description="ABC transporter" evidence="10">
    <location>
        <begin position="357"/>
        <end position="593"/>
    </location>
</feature>
<evidence type="ECO:0000256" key="6">
    <source>
        <dbReference type="ARBA" id="ARBA00022989"/>
    </source>
</evidence>
<feature type="domain" description="ABC transmembrane type-1" evidence="11">
    <location>
        <begin position="43"/>
        <end position="323"/>
    </location>
</feature>
<dbReference type="InterPro" id="IPR017871">
    <property type="entry name" value="ABC_transporter-like_CS"/>
</dbReference>
<evidence type="ECO:0000259" key="10">
    <source>
        <dbReference type="PROSITE" id="PS50893"/>
    </source>
</evidence>
<feature type="transmembrane region" description="Helical" evidence="9">
    <location>
        <begin position="266"/>
        <end position="285"/>
    </location>
</feature>
<feature type="transmembrane region" description="Helical" evidence="9">
    <location>
        <begin position="41"/>
        <end position="61"/>
    </location>
</feature>
<evidence type="ECO:0000256" key="5">
    <source>
        <dbReference type="ARBA" id="ARBA00022840"/>
    </source>
</evidence>
<keyword evidence="6 9" id="KW-1133">Transmembrane helix</keyword>
<evidence type="ECO:0000256" key="8">
    <source>
        <dbReference type="ARBA" id="ARBA00024725"/>
    </source>
</evidence>
<dbReference type="SUPFAM" id="SSF52540">
    <property type="entry name" value="P-loop containing nucleoside triphosphate hydrolases"/>
    <property type="match status" value="1"/>
</dbReference>
<dbReference type="Gene3D" id="1.20.1560.10">
    <property type="entry name" value="ABC transporter type 1, transmembrane domain"/>
    <property type="match status" value="1"/>
</dbReference>
<dbReference type="Pfam" id="PF00005">
    <property type="entry name" value="ABC_tran"/>
    <property type="match status" value="1"/>
</dbReference>
<organism evidence="12 13">
    <name type="scientific">Hyphomicrobium facile</name>
    <dbReference type="NCBI Taxonomy" id="51670"/>
    <lineage>
        <taxon>Bacteria</taxon>
        <taxon>Pseudomonadati</taxon>
        <taxon>Pseudomonadota</taxon>
        <taxon>Alphaproteobacteria</taxon>
        <taxon>Hyphomicrobiales</taxon>
        <taxon>Hyphomicrobiaceae</taxon>
        <taxon>Hyphomicrobium</taxon>
    </lineage>
</organism>
<evidence type="ECO:0000313" key="13">
    <source>
        <dbReference type="Proteomes" id="UP000199423"/>
    </source>
</evidence>
<proteinExistence type="inferred from homology"/>
<dbReference type="SMART" id="SM00382">
    <property type="entry name" value="AAA"/>
    <property type="match status" value="1"/>
</dbReference>
<dbReference type="OrthoDB" id="9804259at2"/>
<feature type="transmembrane region" description="Helical" evidence="9">
    <location>
        <begin position="76"/>
        <end position="101"/>
    </location>
</feature>
<gene>
    <name evidence="12" type="ORF">SAMN04488557_2596</name>
</gene>
<dbReference type="InterPro" id="IPR003439">
    <property type="entry name" value="ABC_transporter-like_ATP-bd"/>
</dbReference>
<dbReference type="InterPro" id="IPR039421">
    <property type="entry name" value="Type_1_exporter"/>
</dbReference>
<evidence type="ECO:0000313" key="12">
    <source>
        <dbReference type="EMBL" id="SFV35505.1"/>
    </source>
</evidence>
<dbReference type="Pfam" id="PF00664">
    <property type="entry name" value="ABC_membrane"/>
    <property type="match status" value="1"/>
</dbReference>
<dbReference type="FunFam" id="3.40.50.300:FF:000218">
    <property type="entry name" value="Multidrug ABC transporter ATP-binding protein"/>
    <property type="match status" value="1"/>
</dbReference>
<dbReference type="InterPro" id="IPR036640">
    <property type="entry name" value="ABC1_TM_sf"/>
</dbReference>
<keyword evidence="5 12" id="KW-0067">ATP-binding</keyword>